<comment type="caution">
    <text evidence="1">The sequence shown here is derived from an EMBL/GenBank/DDBJ whole genome shotgun (WGS) entry which is preliminary data.</text>
</comment>
<evidence type="ECO:0000313" key="1">
    <source>
        <dbReference type="EMBL" id="GBL85365.1"/>
    </source>
</evidence>
<proteinExistence type="predicted"/>
<dbReference type="Proteomes" id="UP000499080">
    <property type="component" value="Unassembled WGS sequence"/>
</dbReference>
<dbReference type="EMBL" id="BGPR01000043">
    <property type="protein sequence ID" value="GBL85365.1"/>
    <property type="molecule type" value="Genomic_DNA"/>
</dbReference>
<accession>A0A4Y2B1Z6</accession>
<name>A0A4Y2B1Z6_ARAVE</name>
<evidence type="ECO:0000313" key="2">
    <source>
        <dbReference type="Proteomes" id="UP000499080"/>
    </source>
</evidence>
<sequence>MPGRWHSGCPDLYRTHTQPDCFEFLFLTTRTGATAARLALLLRIIVHGGPHSTRPTPFLSFLRICQSNAGDRRGIYLFRHAIVRPRLGHCSARRWRRTFIRVPTARVREVSVLDAFFLGKWMKGNELKSFGNKGVWGNLEGVE</sequence>
<gene>
    <name evidence="1" type="ORF">AVEN_34566_1</name>
</gene>
<keyword evidence="2" id="KW-1185">Reference proteome</keyword>
<dbReference type="AlphaFoldDB" id="A0A4Y2B1Z6"/>
<protein>
    <submittedName>
        <fullName evidence="1">Uncharacterized protein</fullName>
    </submittedName>
</protein>
<organism evidence="1 2">
    <name type="scientific">Araneus ventricosus</name>
    <name type="common">Orbweaver spider</name>
    <name type="synonym">Epeira ventricosa</name>
    <dbReference type="NCBI Taxonomy" id="182803"/>
    <lineage>
        <taxon>Eukaryota</taxon>
        <taxon>Metazoa</taxon>
        <taxon>Ecdysozoa</taxon>
        <taxon>Arthropoda</taxon>
        <taxon>Chelicerata</taxon>
        <taxon>Arachnida</taxon>
        <taxon>Araneae</taxon>
        <taxon>Araneomorphae</taxon>
        <taxon>Entelegynae</taxon>
        <taxon>Araneoidea</taxon>
        <taxon>Araneidae</taxon>
        <taxon>Araneus</taxon>
    </lineage>
</organism>
<reference evidence="1 2" key="1">
    <citation type="journal article" date="2019" name="Sci. Rep.">
        <title>Orb-weaving spider Araneus ventricosus genome elucidates the spidroin gene catalogue.</title>
        <authorList>
            <person name="Kono N."/>
            <person name="Nakamura H."/>
            <person name="Ohtoshi R."/>
            <person name="Moran D.A.P."/>
            <person name="Shinohara A."/>
            <person name="Yoshida Y."/>
            <person name="Fujiwara M."/>
            <person name="Mori M."/>
            <person name="Tomita M."/>
            <person name="Arakawa K."/>
        </authorList>
    </citation>
    <scope>NUCLEOTIDE SEQUENCE [LARGE SCALE GENOMIC DNA]</scope>
</reference>